<dbReference type="Gene3D" id="3.30.70.3460">
    <property type="match status" value="2"/>
</dbReference>
<evidence type="ECO:0000256" key="3">
    <source>
        <dbReference type="ARBA" id="ARBA00023457"/>
    </source>
</evidence>
<reference evidence="8" key="1">
    <citation type="submission" date="2020-02" db="EMBL/GenBank/DDBJ databases">
        <title>Delineation of the pyrene-degrading pathway in Roseobacter clade bacteria by genomic analysis.</title>
        <authorList>
            <person name="Zhou H."/>
            <person name="Wang H."/>
        </authorList>
    </citation>
    <scope>NUCLEOTIDE SEQUENCE</scope>
    <source>
        <strain evidence="8">PrR005</strain>
    </source>
</reference>
<comment type="similarity">
    <text evidence="3">Belongs to the Ahb/Nir family.</text>
</comment>
<dbReference type="EC" id="4.1.1.111" evidence="4"/>
<gene>
    <name evidence="8" type="ORF">G0P99_18965</name>
</gene>
<dbReference type="InterPro" id="IPR053953">
    <property type="entry name" value="NirdL-like_HTH"/>
</dbReference>
<evidence type="ECO:0000256" key="5">
    <source>
        <dbReference type="ARBA" id="ARBA00048470"/>
    </source>
</evidence>
<feature type="domain" description="Siroheme decarboxylase AsnC-like ligand binding" evidence="6">
    <location>
        <begin position="229"/>
        <end position="316"/>
    </location>
</feature>
<feature type="domain" description="Siroheme decarboxylase AsnC-like ligand binding" evidence="6">
    <location>
        <begin position="68"/>
        <end position="140"/>
    </location>
</feature>
<evidence type="ECO:0000313" key="8">
    <source>
        <dbReference type="EMBL" id="NDW47031.1"/>
    </source>
</evidence>
<sequence>MCHITDPIDRALLDDWQRNFPITDRPFLNIAEELGQSESNVIARLKRMRTSGRITRVGATVAPGTASASTLAAVAAPEDQVEEMAALIGAEPGVNHNYLREDDWNLWFVATGPDRAHVDATLARIGARTGLRVLDLPLVRPFNVDLGFRMGAATPRVPARREADVSALRPGDTDLLQALTSGLQLVSNPYATLAEELNRDTGDVMARIRAMQAAGIIARLGVIVRHRALGWSSNAMVVWDLPSDAIAAAGPALAACPGITLCYERRPVPGIWPYRLYSMIHARSRSEAEEVLGRAAALPELASAPHKVLFSTRCFKQTGALIKPKEKAA</sequence>
<dbReference type="Gene3D" id="1.10.10.10">
    <property type="entry name" value="Winged helix-like DNA-binding domain superfamily/Winged helix DNA-binding domain"/>
    <property type="match status" value="1"/>
</dbReference>
<dbReference type="RefSeq" id="WP_164132049.1">
    <property type="nucleotide sequence ID" value="NZ_JAAGOX010000053.1"/>
</dbReference>
<dbReference type="SUPFAM" id="SSF46785">
    <property type="entry name" value="Winged helix' DNA-binding domain"/>
    <property type="match status" value="1"/>
</dbReference>
<evidence type="ECO:0000259" key="6">
    <source>
        <dbReference type="Pfam" id="PF17805"/>
    </source>
</evidence>
<accession>A0A6B2NS88</accession>
<comment type="pathway">
    <text evidence="2">Porphyrin-containing compound metabolism.</text>
</comment>
<evidence type="ECO:0000256" key="4">
    <source>
        <dbReference type="ARBA" id="ARBA00023471"/>
    </source>
</evidence>
<dbReference type="PANTHER" id="PTHR43413:SF1">
    <property type="entry name" value="SIROHEME DECARBOXYLASE NIRL SUBUNIT"/>
    <property type="match status" value="1"/>
</dbReference>
<feature type="domain" description="Siroheme decarboxylase NirL-like HTH" evidence="7">
    <location>
        <begin position="172"/>
        <end position="217"/>
    </location>
</feature>
<dbReference type="Pfam" id="PF17805">
    <property type="entry name" value="AsnC_trans_reg2"/>
    <property type="match status" value="2"/>
</dbReference>
<comment type="caution">
    <text evidence="8">The sequence shown here is derived from an EMBL/GenBank/DDBJ whole genome shotgun (WGS) entry which is preliminary data.</text>
</comment>
<dbReference type="InterPro" id="IPR036390">
    <property type="entry name" value="WH_DNA-bd_sf"/>
</dbReference>
<proteinExistence type="inferred from homology"/>
<dbReference type="InterPro" id="IPR050684">
    <property type="entry name" value="HTH-Siroheme_Decarb"/>
</dbReference>
<dbReference type="EMBL" id="JAAGOX010000053">
    <property type="protein sequence ID" value="NDW47031.1"/>
    <property type="molecule type" value="Genomic_DNA"/>
</dbReference>
<dbReference type="PANTHER" id="PTHR43413">
    <property type="entry name" value="TRANSCRIPTIONAL REGULATOR, ASNC FAMILY"/>
    <property type="match status" value="1"/>
</dbReference>
<dbReference type="InterPro" id="IPR040523">
    <property type="entry name" value="AsnC_trans_reg2"/>
</dbReference>
<comment type="catalytic activity">
    <reaction evidence="5">
        <text>siroheme + 2 H(+) = 12,18-didecarboxysiroheme + 2 CO2</text>
        <dbReference type="Rhea" id="RHEA:19093"/>
        <dbReference type="ChEBI" id="CHEBI:15378"/>
        <dbReference type="ChEBI" id="CHEBI:16526"/>
        <dbReference type="ChEBI" id="CHEBI:60052"/>
        <dbReference type="ChEBI" id="CHEBI:140497"/>
        <dbReference type="EC" id="4.1.1.111"/>
    </reaction>
</comment>
<dbReference type="Pfam" id="PF22451">
    <property type="entry name" value="NirdL-like_HTH"/>
    <property type="match status" value="2"/>
</dbReference>
<keyword evidence="1" id="KW-0456">Lyase</keyword>
<protein>
    <recommendedName>
        <fullName evidence="4">siroheme decarboxylase</fullName>
        <ecNumber evidence="4">4.1.1.111</ecNumber>
    </recommendedName>
</protein>
<dbReference type="AlphaFoldDB" id="A0A6B2NS88"/>
<evidence type="ECO:0000259" key="7">
    <source>
        <dbReference type="Pfam" id="PF22451"/>
    </source>
</evidence>
<name>A0A6B2NS88_9RHOB</name>
<feature type="domain" description="Siroheme decarboxylase NirL-like HTH" evidence="7">
    <location>
        <begin position="9"/>
        <end position="54"/>
    </location>
</feature>
<evidence type="ECO:0000256" key="2">
    <source>
        <dbReference type="ARBA" id="ARBA00023444"/>
    </source>
</evidence>
<dbReference type="InterPro" id="IPR036388">
    <property type="entry name" value="WH-like_DNA-bd_sf"/>
</dbReference>
<organism evidence="8">
    <name type="scientific">Ruegeria sp. PrR005</name>
    <dbReference type="NCBI Taxonomy" id="2706882"/>
    <lineage>
        <taxon>Bacteria</taxon>
        <taxon>Pseudomonadati</taxon>
        <taxon>Pseudomonadota</taxon>
        <taxon>Alphaproteobacteria</taxon>
        <taxon>Rhodobacterales</taxon>
        <taxon>Roseobacteraceae</taxon>
        <taxon>Ruegeria</taxon>
    </lineage>
</organism>
<evidence type="ECO:0000256" key="1">
    <source>
        <dbReference type="ARBA" id="ARBA00023239"/>
    </source>
</evidence>
<dbReference type="GO" id="GO:0016829">
    <property type="term" value="F:lyase activity"/>
    <property type="evidence" value="ECO:0007669"/>
    <property type="project" value="UniProtKB-KW"/>
</dbReference>